<feature type="transmembrane region" description="Helical" evidence="1">
    <location>
        <begin position="62"/>
        <end position="83"/>
    </location>
</feature>
<dbReference type="GO" id="GO:0005886">
    <property type="term" value="C:plasma membrane"/>
    <property type="evidence" value="ECO:0007669"/>
    <property type="project" value="TreeGrafter"/>
</dbReference>
<dbReference type="InterPro" id="IPR007436">
    <property type="entry name" value="DUF485"/>
</dbReference>
<dbReference type="RefSeq" id="WP_238193206.1">
    <property type="nucleotide sequence ID" value="NZ_BPQJ01000049.1"/>
</dbReference>
<reference evidence="2" key="2">
    <citation type="submission" date="2021-08" db="EMBL/GenBank/DDBJ databases">
        <authorList>
            <person name="Tani A."/>
            <person name="Ola A."/>
            <person name="Ogura Y."/>
            <person name="Katsura K."/>
            <person name="Hayashi T."/>
        </authorList>
    </citation>
    <scope>NUCLEOTIDE SEQUENCE</scope>
    <source>
        <strain evidence="2">JCM 32048</strain>
    </source>
</reference>
<dbReference type="Pfam" id="PF04341">
    <property type="entry name" value="DUF485"/>
    <property type="match status" value="1"/>
</dbReference>
<feature type="transmembrane region" description="Helical" evidence="1">
    <location>
        <begin position="21"/>
        <end position="42"/>
    </location>
</feature>
<keyword evidence="3" id="KW-1185">Reference proteome</keyword>
<evidence type="ECO:0000256" key="1">
    <source>
        <dbReference type="SAM" id="Phobius"/>
    </source>
</evidence>
<proteinExistence type="predicted"/>
<dbReference type="EMBL" id="BPQJ01000049">
    <property type="protein sequence ID" value="GJD65871.1"/>
    <property type="molecule type" value="Genomic_DNA"/>
</dbReference>
<gene>
    <name evidence="2" type="primary">yjcH_2</name>
    <name evidence="2" type="ORF">MPEAHAMD_6067</name>
</gene>
<evidence type="ECO:0000313" key="3">
    <source>
        <dbReference type="Proteomes" id="UP001055286"/>
    </source>
</evidence>
<dbReference type="PANTHER" id="PTHR38598:SF1">
    <property type="entry name" value="INNER MEMBRANE PROTEIN YJCH"/>
    <property type="match status" value="1"/>
</dbReference>
<evidence type="ECO:0000313" key="2">
    <source>
        <dbReference type="EMBL" id="GJD65871.1"/>
    </source>
</evidence>
<reference evidence="2" key="1">
    <citation type="journal article" date="2016" name="Front. Microbiol.">
        <title>Genome Sequence of the Piezophilic, Mesophilic Sulfate-Reducing Bacterium Desulfovibrio indicus J2T.</title>
        <authorList>
            <person name="Cao J."/>
            <person name="Maignien L."/>
            <person name="Shao Z."/>
            <person name="Alain K."/>
            <person name="Jebbar M."/>
        </authorList>
    </citation>
    <scope>NUCLEOTIDE SEQUENCE</scope>
    <source>
        <strain evidence="2">JCM 32048</strain>
    </source>
</reference>
<keyword evidence="1" id="KW-0812">Transmembrane</keyword>
<dbReference type="InterPro" id="IPR052959">
    <property type="entry name" value="Inner_membrane_assoc"/>
</dbReference>
<dbReference type="Proteomes" id="UP001055286">
    <property type="component" value="Unassembled WGS sequence"/>
</dbReference>
<dbReference type="PANTHER" id="PTHR38598">
    <property type="entry name" value="INNER MEMBRANE PROTEIN YJCH"/>
    <property type="match status" value="1"/>
</dbReference>
<protein>
    <submittedName>
        <fullName evidence="2">Inner membrane protein YjcH</fullName>
    </submittedName>
</protein>
<comment type="caution">
    <text evidence="2">The sequence shown here is derived from an EMBL/GenBank/DDBJ whole genome shotgun (WGS) entry which is preliminary data.</text>
</comment>
<keyword evidence="1" id="KW-0472">Membrane</keyword>
<keyword evidence="1" id="KW-1133">Transmembrane helix</keyword>
<organism evidence="2 3">
    <name type="scientific">Methylobacterium frigidaeris</name>
    <dbReference type="NCBI Taxonomy" id="2038277"/>
    <lineage>
        <taxon>Bacteria</taxon>
        <taxon>Pseudomonadati</taxon>
        <taxon>Pseudomonadota</taxon>
        <taxon>Alphaproteobacteria</taxon>
        <taxon>Hyphomicrobiales</taxon>
        <taxon>Methylobacteriaceae</taxon>
        <taxon>Methylobacterium</taxon>
    </lineage>
</organism>
<name>A0AA37HHZ4_9HYPH</name>
<sequence>MEIERIEGHPVFRRLAFERSCLGRGLAMAMAGAYFAYILTIAFRPGTLGRPVSEGAATTWGIVAGVGLLALGFVLTAIYVAVANTRLDALSRRLREELR</sequence>
<dbReference type="AlphaFoldDB" id="A0AA37HHZ4"/>
<accession>A0AA37HHZ4</accession>